<protein>
    <submittedName>
        <fullName evidence="2">Uncharacterized protein</fullName>
    </submittedName>
</protein>
<name>A0A9P4NKG1_9PEZI</name>
<dbReference type="Proteomes" id="UP000800235">
    <property type="component" value="Unassembled WGS sequence"/>
</dbReference>
<dbReference type="AlphaFoldDB" id="A0A9P4NKG1"/>
<sequence>MAPFSWKKAKDVLTQTEKDRLCCVFLSCIDQVKPTTADYQLGSEEFEAALGGFSKSYQNTLKKLRDNDCVIDTEGGENGDAADKTAAVKTPKKRKGAASKADGEDSPSPKKARTPKKKTTEVKSESAVTAEDDLDNENTVTKAEVDEDGV</sequence>
<organism evidence="2 3">
    <name type="scientific">Tothia fuscella</name>
    <dbReference type="NCBI Taxonomy" id="1048955"/>
    <lineage>
        <taxon>Eukaryota</taxon>
        <taxon>Fungi</taxon>
        <taxon>Dikarya</taxon>
        <taxon>Ascomycota</taxon>
        <taxon>Pezizomycotina</taxon>
        <taxon>Dothideomycetes</taxon>
        <taxon>Pleosporomycetidae</taxon>
        <taxon>Venturiales</taxon>
        <taxon>Cylindrosympodiaceae</taxon>
        <taxon>Tothia</taxon>
    </lineage>
</organism>
<evidence type="ECO:0000256" key="1">
    <source>
        <dbReference type="SAM" id="MobiDB-lite"/>
    </source>
</evidence>
<evidence type="ECO:0000313" key="2">
    <source>
        <dbReference type="EMBL" id="KAF2424453.1"/>
    </source>
</evidence>
<reference evidence="2" key="1">
    <citation type="journal article" date="2020" name="Stud. Mycol.">
        <title>101 Dothideomycetes genomes: a test case for predicting lifestyles and emergence of pathogens.</title>
        <authorList>
            <person name="Haridas S."/>
            <person name="Albert R."/>
            <person name="Binder M."/>
            <person name="Bloem J."/>
            <person name="Labutti K."/>
            <person name="Salamov A."/>
            <person name="Andreopoulos B."/>
            <person name="Baker S."/>
            <person name="Barry K."/>
            <person name="Bills G."/>
            <person name="Bluhm B."/>
            <person name="Cannon C."/>
            <person name="Castanera R."/>
            <person name="Culley D."/>
            <person name="Daum C."/>
            <person name="Ezra D."/>
            <person name="Gonzalez J."/>
            <person name="Henrissat B."/>
            <person name="Kuo A."/>
            <person name="Liang C."/>
            <person name="Lipzen A."/>
            <person name="Lutzoni F."/>
            <person name="Magnuson J."/>
            <person name="Mondo S."/>
            <person name="Nolan M."/>
            <person name="Ohm R."/>
            <person name="Pangilinan J."/>
            <person name="Park H.-J."/>
            <person name="Ramirez L."/>
            <person name="Alfaro M."/>
            <person name="Sun H."/>
            <person name="Tritt A."/>
            <person name="Yoshinaga Y."/>
            <person name="Zwiers L.-H."/>
            <person name="Turgeon B."/>
            <person name="Goodwin S."/>
            <person name="Spatafora J."/>
            <person name="Crous P."/>
            <person name="Grigoriev I."/>
        </authorList>
    </citation>
    <scope>NUCLEOTIDE SEQUENCE</scope>
    <source>
        <strain evidence="2">CBS 130266</strain>
    </source>
</reference>
<proteinExistence type="predicted"/>
<dbReference type="EMBL" id="MU007074">
    <property type="protein sequence ID" value="KAF2424453.1"/>
    <property type="molecule type" value="Genomic_DNA"/>
</dbReference>
<feature type="region of interest" description="Disordered" evidence="1">
    <location>
        <begin position="70"/>
        <end position="150"/>
    </location>
</feature>
<comment type="caution">
    <text evidence="2">The sequence shown here is derived from an EMBL/GenBank/DDBJ whole genome shotgun (WGS) entry which is preliminary data.</text>
</comment>
<keyword evidence="3" id="KW-1185">Reference proteome</keyword>
<evidence type="ECO:0000313" key="3">
    <source>
        <dbReference type="Proteomes" id="UP000800235"/>
    </source>
</evidence>
<accession>A0A9P4NKG1</accession>
<dbReference type="OrthoDB" id="3943309at2759"/>
<gene>
    <name evidence="2" type="ORF">EJ08DRAFT_663906</name>
</gene>